<dbReference type="FunFam" id="2.40.110.10:FF:000011">
    <property type="entry name" value="Acyl-CoA dehydrogenase FadE34"/>
    <property type="match status" value="1"/>
</dbReference>
<evidence type="ECO:0000259" key="8">
    <source>
        <dbReference type="Pfam" id="PF02770"/>
    </source>
</evidence>
<dbReference type="SUPFAM" id="SSF56645">
    <property type="entry name" value="Acyl-CoA dehydrogenase NM domain-like"/>
    <property type="match status" value="1"/>
</dbReference>
<comment type="similarity">
    <text evidence="2 6">Belongs to the acyl-CoA dehydrogenase family.</text>
</comment>
<dbReference type="Gene3D" id="2.40.110.10">
    <property type="entry name" value="Butyryl-CoA Dehydrogenase, subunit A, domain 2"/>
    <property type="match status" value="1"/>
</dbReference>
<dbReference type="GO" id="GO:0004466">
    <property type="term" value="F:long-chain fatty acyl-CoA dehydrogenase activity"/>
    <property type="evidence" value="ECO:0007669"/>
    <property type="project" value="UniProtKB-EC"/>
</dbReference>
<evidence type="ECO:0000256" key="5">
    <source>
        <dbReference type="ARBA" id="ARBA00023002"/>
    </source>
</evidence>
<dbReference type="InterPro" id="IPR052161">
    <property type="entry name" value="Mycobact_Acyl-CoA_DH"/>
</dbReference>
<accession>A0A6J4UH04</accession>
<dbReference type="GO" id="GO:0050660">
    <property type="term" value="F:flavin adenine dinucleotide binding"/>
    <property type="evidence" value="ECO:0007669"/>
    <property type="project" value="InterPro"/>
</dbReference>
<dbReference type="InterPro" id="IPR009100">
    <property type="entry name" value="AcylCoA_DH/oxidase_NM_dom_sf"/>
</dbReference>
<dbReference type="PANTHER" id="PTHR43292">
    <property type="entry name" value="ACYL-COA DEHYDROGENASE"/>
    <property type="match status" value="1"/>
</dbReference>
<dbReference type="PANTHER" id="PTHR43292:SF4">
    <property type="entry name" value="ACYL-COA DEHYDROGENASE FADE34"/>
    <property type="match status" value="1"/>
</dbReference>
<keyword evidence="5 6" id="KW-0560">Oxidoreductase</keyword>
<keyword evidence="3 6" id="KW-0285">Flavoprotein</keyword>
<dbReference type="Gene3D" id="1.20.140.10">
    <property type="entry name" value="Butyryl-CoA Dehydrogenase, subunit A, domain 3"/>
    <property type="match status" value="1"/>
</dbReference>
<reference evidence="9" key="1">
    <citation type="submission" date="2020-02" db="EMBL/GenBank/DDBJ databases">
        <authorList>
            <person name="Meier V. D."/>
        </authorList>
    </citation>
    <scope>NUCLEOTIDE SEQUENCE</scope>
    <source>
        <strain evidence="9">AVDCRST_MAG79</strain>
    </source>
</reference>
<sequence length="409" mass="43473">MGTQLASWLDEHWDPGLTVREWWGRLACAGLSLPQLPECAGGRGWSREQVVARDDLFARRNVVAPPTGLGVLMGAPVVAGAGTSEQVGRLVPPLAAGVEVWCQLFSEPGAGSDLAGVSTRAERDGDEWVVTGQKVWTSGADVADRGMLIARTDWDVPKHRGLTYFVIPMDQPGVEVRPLRQMNGEAHFSEVFLDGARVRDADRIGDVGGGWSVALATLAYERAGLSDERHAGVNVPAGERNGLLDRTCAHVLAHVAERPAGSPDDPASAAALMALAERCGRASDPVVRQRLAAVWSLEAIAEWTRGRVQAEVSAGREAGPGAATGKLAWTTRLALVRDLCLELLGPAGMLDGPNAPDGGRMQRLALSIPSASIAGGSDEIQRNIIGERVLGLPKDVAVDRDVPFREVRR</sequence>
<organism evidence="9">
    <name type="scientific">uncultured Thermoleophilia bacterium</name>
    <dbReference type="NCBI Taxonomy" id="1497501"/>
    <lineage>
        <taxon>Bacteria</taxon>
        <taxon>Bacillati</taxon>
        <taxon>Actinomycetota</taxon>
        <taxon>Thermoleophilia</taxon>
        <taxon>environmental samples</taxon>
    </lineage>
</organism>
<dbReference type="GO" id="GO:0005886">
    <property type="term" value="C:plasma membrane"/>
    <property type="evidence" value="ECO:0007669"/>
    <property type="project" value="TreeGrafter"/>
</dbReference>
<evidence type="ECO:0000256" key="6">
    <source>
        <dbReference type="RuleBase" id="RU362125"/>
    </source>
</evidence>
<dbReference type="Pfam" id="PF02770">
    <property type="entry name" value="Acyl-CoA_dh_M"/>
    <property type="match status" value="1"/>
</dbReference>
<keyword evidence="4 6" id="KW-0274">FAD</keyword>
<dbReference type="InterPro" id="IPR036250">
    <property type="entry name" value="AcylCo_DH-like_C"/>
</dbReference>
<evidence type="ECO:0000256" key="4">
    <source>
        <dbReference type="ARBA" id="ARBA00022827"/>
    </source>
</evidence>
<name>A0A6J4UH04_9ACTN</name>
<dbReference type="Pfam" id="PF00441">
    <property type="entry name" value="Acyl-CoA_dh_1"/>
    <property type="match status" value="1"/>
</dbReference>
<proteinExistence type="inferred from homology"/>
<evidence type="ECO:0000256" key="1">
    <source>
        <dbReference type="ARBA" id="ARBA00001974"/>
    </source>
</evidence>
<dbReference type="SUPFAM" id="SSF47203">
    <property type="entry name" value="Acyl-CoA dehydrogenase C-terminal domain-like"/>
    <property type="match status" value="1"/>
</dbReference>
<dbReference type="EC" id="1.3.8.8" evidence="9"/>
<evidence type="ECO:0000313" key="9">
    <source>
        <dbReference type="EMBL" id="CAA9547104.1"/>
    </source>
</evidence>
<protein>
    <submittedName>
        <fullName evidence="9">Acyl-CoA dehydrogenase, long-chain specific</fullName>
        <ecNumber evidence="9">1.3.8.8</ecNumber>
    </submittedName>
</protein>
<dbReference type="InterPro" id="IPR006091">
    <property type="entry name" value="Acyl-CoA_Oxase/DH_mid-dom"/>
</dbReference>
<feature type="domain" description="Acyl-CoA dehydrogenase/oxidase C-terminal" evidence="7">
    <location>
        <begin position="282"/>
        <end position="390"/>
    </location>
</feature>
<evidence type="ECO:0000259" key="7">
    <source>
        <dbReference type="Pfam" id="PF00441"/>
    </source>
</evidence>
<dbReference type="InterPro" id="IPR046373">
    <property type="entry name" value="Acyl-CoA_Oxase/DH_mid-dom_sf"/>
</dbReference>
<feature type="domain" description="Acyl-CoA oxidase/dehydrogenase middle" evidence="8">
    <location>
        <begin position="102"/>
        <end position="192"/>
    </location>
</feature>
<dbReference type="Gene3D" id="1.10.540.10">
    <property type="entry name" value="Acyl-CoA dehydrogenase/oxidase, N-terminal domain"/>
    <property type="match status" value="1"/>
</dbReference>
<dbReference type="AlphaFoldDB" id="A0A6J4UH04"/>
<dbReference type="InterPro" id="IPR037069">
    <property type="entry name" value="AcylCoA_DH/ox_N_sf"/>
</dbReference>
<evidence type="ECO:0000256" key="3">
    <source>
        <dbReference type="ARBA" id="ARBA00022630"/>
    </source>
</evidence>
<evidence type="ECO:0000256" key="2">
    <source>
        <dbReference type="ARBA" id="ARBA00009347"/>
    </source>
</evidence>
<gene>
    <name evidence="9" type="ORF">AVDCRST_MAG79-2398</name>
</gene>
<comment type="cofactor">
    <cofactor evidence="1 6">
        <name>FAD</name>
        <dbReference type="ChEBI" id="CHEBI:57692"/>
    </cofactor>
</comment>
<dbReference type="InterPro" id="IPR009075">
    <property type="entry name" value="AcylCo_DH/oxidase_C"/>
</dbReference>
<dbReference type="EMBL" id="CADCWC010000360">
    <property type="protein sequence ID" value="CAA9547104.1"/>
    <property type="molecule type" value="Genomic_DNA"/>
</dbReference>